<name>B8D2V5_DESA1</name>
<dbReference type="HOGENOM" id="CLU_827947_0_0_2"/>
<feature type="coiled-coil region" evidence="1">
    <location>
        <begin position="1"/>
        <end position="28"/>
    </location>
</feature>
<gene>
    <name evidence="2" type="ordered locus">DKAM_0173</name>
</gene>
<proteinExistence type="predicted"/>
<evidence type="ECO:0000256" key="1">
    <source>
        <dbReference type="SAM" id="Coils"/>
    </source>
</evidence>
<evidence type="ECO:0000313" key="2">
    <source>
        <dbReference type="EMBL" id="ACL10502.1"/>
    </source>
</evidence>
<keyword evidence="1" id="KW-0175">Coiled coil</keyword>
<dbReference type="AlphaFoldDB" id="B8D2V5"/>
<reference evidence="2 3" key="1">
    <citation type="journal article" date="2009" name="J. Bacteriol.">
        <title>Complete genome sequence of the anaerobic, protein-degrading hyperthermophilic crenarchaeon Desulfurococcus kamchatkensis.</title>
        <authorList>
            <person name="Ravin N.V."/>
            <person name="Mardanov A.V."/>
            <person name="Beletsky A.V."/>
            <person name="Kublanov I.V."/>
            <person name="Kolganova T.V."/>
            <person name="Lebedinsky A.V."/>
            <person name="Chernyh N.A."/>
            <person name="Bonch-Osmolovskaya E.A."/>
            <person name="Skryabin K.G."/>
        </authorList>
    </citation>
    <scope>NUCLEOTIDE SEQUENCE [LARGE SCALE GENOMIC DNA]</scope>
    <source>
        <strain evidence="3">DSM 18924 / JCM 16383 / VKM B-2413 / 1221n</strain>
    </source>
</reference>
<dbReference type="GeneID" id="7171520"/>
<organism evidence="2 3">
    <name type="scientific">Desulfurococcus amylolyticus (strain DSM 18924 / JCM 16383 / VKM B-2413 / 1221n)</name>
    <name type="common">Desulfurococcus kamchatkensis</name>
    <dbReference type="NCBI Taxonomy" id="490899"/>
    <lineage>
        <taxon>Archaea</taxon>
        <taxon>Thermoproteota</taxon>
        <taxon>Thermoprotei</taxon>
        <taxon>Desulfurococcales</taxon>
        <taxon>Desulfurococcaceae</taxon>
        <taxon>Desulfurococcus</taxon>
    </lineage>
</organism>
<sequence>MHLFKSDREKFENELNKALSERNKGNLESAVKYFLNAYEIALGTKDPEISKRADEMLFYALFYDALVKKTAESFSKASQQCKKLDPSWQLDIGLASKPTASELCRDLEIASMIVSLPEFSIDVARRMDESLASKYEEIGSKLLAEGSRRLIIEDYLKINDPLSTIGLRFLGYSRIVRALKIEADNPANAMELYGEAAAYLQQAPAEIKKFVDSRMGKLSKTTRCWVCHREIQGEEINYIYLPASINKYIIEKYGNDSPYIINNGTIAVCRVCYTMIYNLSDALAKKYYEQAMKALQEVEARLNARISILEAKLMSLSIQAGRRYYMRD</sequence>
<dbReference type="EMBL" id="CP001140">
    <property type="protein sequence ID" value="ACL10502.1"/>
    <property type="molecule type" value="Genomic_DNA"/>
</dbReference>
<dbReference type="KEGG" id="dka:DKAM_0173"/>
<protein>
    <submittedName>
        <fullName evidence="2">Uncharacterized protein</fullName>
    </submittedName>
</protein>
<dbReference type="STRING" id="490899.DKAM_0173"/>
<dbReference type="eggNOG" id="arCOG10616">
    <property type="taxonomic scope" value="Archaea"/>
</dbReference>
<dbReference type="Proteomes" id="UP000006903">
    <property type="component" value="Chromosome"/>
</dbReference>
<accession>B8D2V5</accession>
<evidence type="ECO:0000313" key="3">
    <source>
        <dbReference type="Proteomes" id="UP000006903"/>
    </source>
</evidence>
<dbReference type="RefSeq" id="WP_012607844.1">
    <property type="nucleotide sequence ID" value="NC_011766.1"/>
</dbReference>